<name>A0ABT8LA09_9BACT</name>
<proteinExistence type="predicted"/>
<dbReference type="RefSeq" id="WP_346759929.1">
    <property type="nucleotide sequence ID" value="NZ_JAUJEB010000005.1"/>
</dbReference>
<dbReference type="EMBL" id="JAUJEB010000005">
    <property type="protein sequence ID" value="MDN5214590.1"/>
    <property type="molecule type" value="Genomic_DNA"/>
</dbReference>
<protein>
    <submittedName>
        <fullName evidence="3">SDR family oxidoreductase</fullName>
    </submittedName>
</protein>
<organism evidence="3 4">
    <name type="scientific">Agaribacillus aureus</name>
    <dbReference type="NCBI Taxonomy" id="3051825"/>
    <lineage>
        <taxon>Bacteria</taxon>
        <taxon>Pseudomonadati</taxon>
        <taxon>Bacteroidota</taxon>
        <taxon>Cytophagia</taxon>
        <taxon>Cytophagales</taxon>
        <taxon>Splendidivirgaceae</taxon>
        <taxon>Agaribacillus</taxon>
    </lineage>
</organism>
<dbReference type="SUPFAM" id="SSF51735">
    <property type="entry name" value="NAD(P)-binding Rossmann-fold domains"/>
    <property type="match status" value="1"/>
</dbReference>
<dbReference type="InterPro" id="IPR016040">
    <property type="entry name" value="NAD(P)-bd_dom"/>
</dbReference>
<feature type="transmembrane region" description="Helical" evidence="1">
    <location>
        <begin position="459"/>
        <end position="476"/>
    </location>
</feature>
<dbReference type="Gene3D" id="3.40.50.720">
    <property type="entry name" value="NAD(P)-binding Rossmann-like Domain"/>
    <property type="match status" value="1"/>
</dbReference>
<evidence type="ECO:0000256" key="1">
    <source>
        <dbReference type="SAM" id="Phobius"/>
    </source>
</evidence>
<evidence type="ECO:0000313" key="3">
    <source>
        <dbReference type="EMBL" id="MDN5214590.1"/>
    </source>
</evidence>
<comment type="caution">
    <text evidence="3">The sequence shown here is derived from an EMBL/GenBank/DDBJ whole genome shotgun (WGS) entry which is preliminary data.</text>
</comment>
<keyword evidence="1" id="KW-0472">Membrane</keyword>
<dbReference type="PANTHER" id="PTHR48079">
    <property type="entry name" value="PROTEIN YEEZ"/>
    <property type="match status" value="1"/>
</dbReference>
<evidence type="ECO:0000313" key="4">
    <source>
        <dbReference type="Proteomes" id="UP001172083"/>
    </source>
</evidence>
<dbReference type="InterPro" id="IPR021295">
    <property type="entry name" value="DUF2867"/>
</dbReference>
<keyword evidence="4" id="KW-1185">Reference proteome</keyword>
<dbReference type="Proteomes" id="UP001172083">
    <property type="component" value="Unassembled WGS sequence"/>
</dbReference>
<dbReference type="Pfam" id="PF13460">
    <property type="entry name" value="NAD_binding_10"/>
    <property type="match status" value="1"/>
</dbReference>
<dbReference type="Pfam" id="PF11066">
    <property type="entry name" value="DUF2867"/>
    <property type="match status" value="1"/>
</dbReference>
<feature type="domain" description="NAD(P)-binding" evidence="2">
    <location>
        <begin position="8"/>
        <end position="150"/>
    </location>
</feature>
<reference evidence="3" key="1">
    <citation type="submission" date="2023-06" db="EMBL/GenBank/DDBJ databases">
        <title>Genomic of Agaribacillus aureum.</title>
        <authorList>
            <person name="Wang G."/>
        </authorList>
    </citation>
    <scope>NUCLEOTIDE SEQUENCE</scope>
    <source>
        <strain evidence="3">BMA12</strain>
    </source>
</reference>
<dbReference type="PANTHER" id="PTHR48079:SF6">
    <property type="entry name" value="NAD(P)-BINDING DOMAIN-CONTAINING PROTEIN-RELATED"/>
    <property type="match status" value="1"/>
</dbReference>
<keyword evidence="1" id="KW-0812">Transmembrane</keyword>
<dbReference type="InterPro" id="IPR036291">
    <property type="entry name" value="NAD(P)-bd_dom_sf"/>
</dbReference>
<accession>A0ABT8LA09</accession>
<gene>
    <name evidence="3" type="ORF">QQ020_21095</name>
</gene>
<evidence type="ECO:0000259" key="2">
    <source>
        <dbReference type="Pfam" id="PF13460"/>
    </source>
</evidence>
<sequence>MAAILLTGATGYIGKRLLPILLNEGHVVVCLVRDQRRFDFDSLSKQALSNLVIFECDLANRESLEKLPLNIDVAYYMVHSLDTKDKGFHELENQTAENFTYYVSKSDARQIIYLSGIANDDNLSEHLSSRKNVETILAGSGIPLTVLRAAIIIGSGSASFEIIRDLVEKLPVMIAPKWLNTKCQPISVRNVLEYLYQTLLNRETFHEVFDIGGPDILTYKEMLLGYAQVRGLRRLIITVPVLSPRLSSLWLYFVTSTSYLLSRNLVDSMKNEVVCRNKSIREIIPADLISYQDALRLAFTKISQKEIVSSWKDALYNKDLNKDFLNANEVPVHGCFTDKREYAFEENVERVLQNIWEIGGDRGWYHANFLWKIRGYLDKLVGGVGLRRGRRSPVDLRPGDALDFWRVLIADKINKRLLLYAEMKLPGEAWLEFKIKESGGHFLLSQTATFRPLGLLGRIYWYCVLPFHSFIFRKMAKKIITYRPKQVKD</sequence>
<keyword evidence="1" id="KW-1133">Transmembrane helix</keyword>
<dbReference type="InterPro" id="IPR051783">
    <property type="entry name" value="NAD(P)-dependent_oxidoreduct"/>
</dbReference>